<organism evidence="4 5">
    <name type="scientific">Pyronema omphalodes (strain CBS 100304)</name>
    <name type="common">Pyronema confluens</name>
    <dbReference type="NCBI Taxonomy" id="1076935"/>
    <lineage>
        <taxon>Eukaryota</taxon>
        <taxon>Fungi</taxon>
        <taxon>Dikarya</taxon>
        <taxon>Ascomycota</taxon>
        <taxon>Pezizomycotina</taxon>
        <taxon>Pezizomycetes</taxon>
        <taxon>Pezizales</taxon>
        <taxon>Pyronemataceae</taxon>
        <taxon>Pyronema</taxon>
    </lineage>
</organism>
<evidence type="ECO:0000313" key="4">
    <source>
        <dbReference type="EMBL" id="CCX05138.1"/>
    </source>
</evidence>
<dbReference type="eggNOG" id="KOG1716">
    <property type="taxonomic scope" value="Eukaryota"/>
</dbReference>
<dbReference type="InterPro" id="IPR029021">
    <property type="entry name" value="Prot-tyrosine_phosphatase-like"/>
</dbReference>
<dbReference type="STRING" id="1076935.U4KUS2"/>
<accession>U4KUS2</accession>
<name>U4KUS2_PYROM</name>
<dbReference type="PANTHER" id="PTHR46588:SF1">
    <property type="entry name" value="SERINE_THREONINE_TYROSINE-INTERACTING PROTEIN"/>
    <property type="match status" value="1"/>
</dbReference>
<dbReference type="OMA" id="IAYIMVM"/>
<dbReference type="InterPro" id="IPR052449">
    <property type="entry name" value="STYX-Interacting_Phosphatase"/>
</dbReference>
<dbReference type="OrthoDB" id="10252009at2759"/>
<feature type="region of interest" description="Disordered" evidence="2">
    <location>
        <begin position="280"/>
        <end position="299"/>
    </location>
</feature>
<dbReference type="Proteomes" id="UP000018144">
    <property type="component" value="Unassembled WGS sequence"/>
</dbReference>
<dbReference type="GO" id="GO:0062026">
    <property type="term" value="P:negative regulation of SCF-dependent proteasomal ubiquitin-dependent catabolic process"/>
    <property type="evidence" value="ECO:0007669"/>
    <property type="project" value="TreeGrafter"/>
</dbReference>
<dbReference type="Gene3D" id="3.90.190.10">
    <property type="entry name" value="Protein tyrosine phosphatase superfamily"/>
    <property type="match status" value="1"/>
</dbReference>
<sequence length="299" mass="33243">MSLPTNPYSTGLPAPPRILIPPPTINASMDSSTSDWSAQNLSHLITQTNSIIPNALQDWKYEFRREAQQLLPHLYLGPLSAAKNSDFLAMAGITQLIAIRNAKTRLGEAANVAGRKYIALEVNTAQELIRHFNKAVDIIDTHYIEGLSQEEKAEVTLPLDGRTLKEKQVRWMSNRGNNEVPGGRTLIFCESGNDRSAVVAAAYIMQHLGGNTVQSIQVIQGRRFCVCFNDELKWMLNHYEPIWRARPRIPIGAVQQRGGGNRKRALSLDEDDEDMAVMGKAPFSDMDMGGEREEDVAMG</sequence>
<dbReference type="EMBL" id="HF935235">
    <property type="protein sequence ID" value="CCX05138.1"/>
    <property type="molecule type" value="Genomic_DNA"/>
</dbReference>
<dbReference type="Pfam" id="PF00782">
    <property type="entry name" value="DSPc"/>
    <property type="match status" value="1"/>
</dbReference>
<evidence type="ECO:0000259" key="3">
    <source>
        <dbReference type="SMART" id="SM00195"/>
    </source>
</evidence>
<dbReference type="GO" id="GO:0140096">
    <property type="term" value="F:catalytic activity, acting on a protein"/>
    <property type="evidence" value="ECO:0007669"/>
    <property type="project" value="UniProtKB-ARBA"/>
</dbReference>
<dbReference type="GO" id="GO:1990444">
    <property type="term" value="F:F-box domain binding"/>
    <property type="evidence" value="ECO:0007669"/>
    <property type="project" value="TreeGrafter"/>
</dbReference>
<dbReference type="SMART" id="SM00195">
    <property type="entry name" value="DSPc"/>
    <property type="match status" value="1"/>
</dbReference>
<evidence type="ECO:0000256" key="2">
    <source>
        <dbReference type="SAM" id="MobiDB-lite"/>
    </source>
</evidence>
<dbReference type="GO" id="GO:0070372">
    <property type="term" value="P:regulation of ERK1 and ERK2 cascade"/>
    <property type="evidence" value="ECO:0007669"/>
    <property type="project" value="TreeGrafter"/>
</dbReference>
<dbReference type="InterPro" id="IPR020422">
    <property type="entry name" value="TYR_PHOSPHATASE_DUAL_dom"/>
</dbReference>
<comment type="similarity">
    <text evidence="1">Belongs to the protein-tyrosine phosphatase family. Non-receptor class subfamily.</text>
</comment>
<dbReference type="GO" id="GO:0005737">
    <property type="term" value="C:cytoplasm"/>
    <property type="evidence" value="ECO:0007669"/>
    <property type="project" value="TreeGrafter"/>
</dbReference>
<gene>
    <name evidence="4" type="ORF">PCON_04725</name>
</gene>
<proteinExistence type="inferred from homology"/>
<evidence type="ECO:0000256" key="1">
    <source>
        <dbReference type="ARBA" id="ARBA00009649"/>
    </source>
</evidence>
<reference evidence="4 5" key="1">
    <citation type="journal article" date="2013" name="PLoS Genet.">
        <title>The genome and development-dependent transcriptomes of Pyronema confluens: a window into fungal evolution.</title>
        <authorList>
            <person name="Traeger S."/>
            <person name="Altegoer F."/>
            <person name="Freitag M."/>
            <person name="Gabaldon T."/>
            <person name="Kempken F."/>
            <person name="Kumar A."/>
            <person name="Marcet-Houben M."/>
            <person name="Poggeler S."/>
            <person name="Stajich J.E."/>
            <person name="Nowrousian M."/>
        </authorList>
    </citation>
    <scope>NUCLEOTIDE SEQUENCE [LARGE SCALE GENOMIC DNA]</scope>
    <source>
        <strain evidence="5">CBS 100304</strain>
        <tissue evidence="4">Vegetative mycelium</tissue>
    </source>
</reference>
<protein>
    <submittedName>
        <fullName evidence="4">Similar to Serine/threonine/tyrosine-interacting protein B acc. no. Q5U593</fullName>
    </submittedName>
</protein>
<feature type="domain" description="Tyrosine-protein phosphatase" evidence="3">
    <location>
        <begin position="66"/>
        <end position="242"/>
    </location>
</feature>
<dbReference type="InterPro" id="IPR000340">
    <property type="entry name" value="Dual-sp_phosphatase_cat-dom"/>
</dbReference>
<dbReference type="SUPFAM" id="SSF52799">
    <property type="entry name" value="(Phosphotyrosine protein) phosphatases II"/>
    <property type="match status" value="1"/>
</dbReference>
<evidence type="ECO:0000313" key="5">
    <source>
        <dbReference type="Proteomes" id="UP000018144"/>
    </source>
</evidence>
<dbReference type="PANTHER" id="PTHR46588">
    <property type="entry name" value="SERINE/THREONINE/TYROSINE-INTERACTING PROTEIN"/>
    <property type="match status" value="1"/>
</dbReference>
<dbReference type="AlphaFoldDB" id="U4KUS2"/>
<keyword evidence="5" id="KW-1185">Reference proteome</keyword>
<dbReference type="GO" id="GO:0005654">
    <property type="term" value="C:nucleoplasm"/>
    <property type="evidence" value="ECO:0007669"/>
    <property type="project" value="TreeGrafter"/>
</dbReference>